<evidence type="ECO:0000256" key="1">
    <source>
        <dbReference type="ARBA" id="ARBA00002523"/>
    </source>
</evidence>
<proteinExistence type="predicted"/>
<comment type="function">
    <text evidence="1">VSG forms a coat on the surface of the parasite. The trypanosome evades the immune response of the host by expressing a series of antigenically distinct VSGs from an estimated 1000 VSG genes.</text>
</comment>
<dbReference type="Pfam" id="PF13206">
    <property type="entry name" value="VSG_B"/>
    <property type="match status" value="2"/>
</dbReference>
<dbReference type="GO" id="GO:0098552">
    <property type="term" value="C:side of membrane"/>
    <property type="evidence" value="ECO:0007669"/>
    <property type="project" value="UniProtKB-KW"/>
</dbReference>
<keyword evidence="12" id="KW-1185">Reference proteome</keyword>
<accession>F9WB91</accession>
<evidence type="ECO:0000256" key="6">
    <source>
        <dbReference type="ARBA" id="ARBA00023136"/>
    </source>
</evidence>
<protein>
    <submittedName>
        <fullName evidence="11">Variant surface glycoprotein</fullName>
    </submittedName>
</protein>
<gene>
    <name evidence="11" type="ORF">TCIL3000_0_51300</name>
</gene>
<evidence type="ECO:0000256" key="7">
    <source>
        <dbReference type="ARBA" id="ARBA00023180"/>
    </source>
</evidence>
<reference evidence="11 12" key="2">
    <citation type="journal article" date="2012" name="Proc. Natl. Acad. Sci. U.S.A.">
        <title>Antigenic diversity is generated by distinct evolutionary mechanisms in African trypanosome species.</title>
        <authorList>
            <person name="Jackson A.P."/>
            <person name="Berry A."/>
            <person name="Aslett M."/>
            <person name="Allison H.C."/>
            <person name="Burton P."/>
            <person name="Vavrova-Anderson J."/>
            <person name="Brown R."/>
            <person name="Browne H."/>
            <person name="Corton N."/>
            <person name="Hauser H."/>
            <person name="Gamble J."/>
            <person name="Gilderthorp R."/>
            <person name="Marcello L."/>
            <person name="McQuillan J."/>
            <person name="Otto T.D."/>
            <person name="Quail M.A."/>
            <person name="Sanders M.J."/>
            <person name="van Tonder A."/>
            <person name="Ginger M.L."/>
            <person name="Field M.C."/>
            <person name="Barry J.D."/>
            <person name="Hertz-Fowler C."/>
            <person name="Berriman M."/>
        </authorList>
    </citation>
    <scope>NUCLEOTIDE SEQUENCE [LARGE SCALE GENOMIC DNA]</scope>
    <source>
        <strain evidence="11 12">IL3000</strain>
    </source>
</reference>
<sequence>MKHMVKMLLASLVICCFLKDAAAQGAEVKGTDNAEQFALLCRIYNVAKNPPINHVDIQDPLKIVKEIDSMNGSFAEEKLVNETEQMGNSSGVQLSPTTTREAEVAQALLKRISQKAHNILKEIVKVNATRNIERVKTDFAQVIFGEGMNESHLCDGVLKDVGERGKACGAAGLHAKGESAGRNLVVDFFCLCAQRNNEGIYDACKVKVGSKSDKHSWGSGDPTGSSSMWASIKTECENLMHQHPKSTEEGHEVLRDFLTHLKSGGVYRWGSRSIDGSNRKAGMLGTSACKNGGDGKGPVCDGNKGNSLPGGICVYYGQESEWNDIAWLKKIKTALNAVDALNNKTTTIQRDIEKLQTLLHRAEKIYETAKVITEIQNPVVPTILQTAAKRLTAYNAAWTLPPIHHLILLFVLL</sequence>
<dbReference type="VEuPathDB" id="TriTrypDB:TcIL3000_0_51300"/>
<reference evidence="12" key="1">
    <citation type="submission" date="2011-07" db="EMBL/GenBank/DDBJ databases">
        <title>Divergent evolution of antigenic variation in African trypanosomes.</title>
        <authorList>
            <person name="Jackson A.P."/>
            <person name="Berry A."/>
            <person name="Allison H.C."/>
            <person name="Burton P."/>
            <person name="Anderson J."/>
            <person name="Aslett M."/>
            <person name="Brown R."/>
            <person name="Corton N."/>
            <person name="Harris D."/>
            <person name="Hauser H."/>
            <person name="Gamble J."/>
            <person name="Gilderthorp R."/>
            <person name="McQuillan J."/>
            <person name="Quail M.A."/>
            <person name="Sanders M."/>
            <person name="Van Tonder A."/>
            <person name="Ginger M.L."/>
            <person name="Donelson J.E."/>
            <person name="Field M.C."/>
            <person name="Barry J.D."/>
            <person name="Berriman M."/>
            <person name="Hertz-Fowler C."/>
        </authorList>
    </citation>
    <scope>NUCLEOTIDE SEQUENCE [LARGE SCALE GENOMIC DNA]</scope>
    <source>
        <strain evidence="12">IL3000</strain>
    </source>
</reference>
<evidence type="ECO:0000256" key="9">
    <source>
        <dbReference type="SAM" id="SignalP"/>
    </source>
</evidence>
<evidence type="ECO:0000256" key="5">
    <source>
        <dbReference type="ARBA" id="ARBA00022729"/>
    </source>
</evidence>
<evidence type="ECO:0000256" key="4">
    <source>
        <dbReference type="ARBA" id="ARBA00022622"/>
    </source>
</evidence>
<evidence type="ECO:0000313" key="11">
    <source>
        <dbReference type="EMBL" id="CCD14522.1"/>
    </source>
</evidence>
<keyword evidence="8" id="KW-0449">Lipoprotein</keyword>
<keyword evidence="6" id="KW-0472">Membrane</keyword>
<feature type="domain" description="Trypanosome variant surface glycoprotein B-type N-terminal" evidence="10">
    <location>
        <begin position="97"/>
        <end position="354"/>
    </location>
</feature>
<comment type="subcellular location">
    <subcellularLocation>
        <location evidence="2">Cell membrane</location>
        <topology evidence="2">Lipid-anchor</topology>
        <topology evidence="2">GPI-anchor</topology>
    </subcellularLocation>
</comment>
<evidence type="ECO:0000256" key="8">
    <source>
        <dbReference type="ARBA" id="ARBA00023288"/>
    </source>
</evidence>
<feature type="signal peptide" evidence="9">
    <location>
        <begin position="1"/>
        <end position="23"/>
    </location>
</feature>
<keyword evidence="5 9" id="KW-0732">Signal</keyword>
<dbReference type="Proteomes" id="UP000000702">
    <property type="component" value="Unassembled WGS sequence"/>
</dbReference>
<feature type="chain" id="PRO_5003390093" evidence="9">
    <location>
        <begin position="24"/>
        <end position="413"/>
    </location>
</feature>
<dbReference type="EMBL" id="CAEQ01001546">
    <property type="protein sequence ID" value="CCD14522.1"/>
    <property type="molecule type" value="Genomic_DNA"/>
</dbReference>
<dbReference type="GO" id="GO:0005886">
    <property type="term" value="C:plasma membrane"/>
    <property type="evidence" value="ECO:0007669"/>
    <property type="project" value="UniProtKB-SubCell"/>
</dbReference>
<keyword evidence="7" id="KW-0325">Glycoprotein</keyword>
<keyword evidence="3" id="KW-1003">Cell membrane</keyword>
<keyword evidence="4" id="KW-0336">GPI-anchor</keyword>
<comment type="caution">
    <text evidence="11">The sequence shown here is derived from an EMBL/GenBank/DDBJ whole genome shotgun (WGS) entry which is preliminary data.</text>
</comment>
<evidence type="ECO:0000313" key="12">
    <source>
        <dbReference type="Proteomes" id="UP000000702"/>
    </source>
</evidence>
<evidence type="ECO:0000256" key="2">
    <source>
        <dbReference type="ARBA" id="ARBA00004609"/>
    </source>
</evidence>
<evidence type="ECO:0000256" key="3">
    <source>
        <dbReference type="ARBA" id="ARBA00022475"/>
    </source>
</evidence>
<name>F9WB91_TRYCI</name>
<dbReference type="AlphaFoldDB" id="F9WB91"/>
<dbReference type="InterPro" id="IPR025932">
    <property type="entry name" value="Trypano_VSG_B_N_dom"/>
</dbReference>
<organism evidence="11 12">
    <name type="scientific">Trypanosoma congolense (strain IL3000)</name>
    <dbReference type="NCBI Taxonomy" id="1068625"/>
    <lineage>
        <taxon>Eukaryota</taxon>
        <taxon>Discoba</taxon>
        <taxon>Euglenozoa</taxon>
        <taxon>Kinetoplastea</taxon>
        <taxon>Metakinetoplastina</taxon>
        <taxon>Trypanosomatida</taxon>
        <taxon>Trypanosomatidae</taxon>
        <taxon>Trypanosoma</taxon>
        <taxon>Nannomonas</taxon>
    </lineage>
</organism>
<evidence type="ECO:0000259" key="10">
    <source>
        <dbReference type="Pfam" id="PF13206"/>
    </source>
</evidence>
<feature type="domain" description="Trypanosome variant surface glycoprotein B-type N-terminal" evidence="10">
    <location>
        <begin position="22"/>
        <end position="90"/>
    </location>
</feature>